<evidence type="ECO:0000313" key="4">
    <source>
        <dbReference type="EMBL" id="KAE9544767.1"/>
    </source>
</evidence>
<keyword evidence="5" id="KW-1185">Reference proteome</keyword>
<dbReference type="GO" id="GO:0008270">
    <property type="term" value="F:zinc ion binding"/>
    <property type="evidence" value="ECO:0007669"/>
    <property type="project" value="UniProtKB-KW"/>
</dbReference>
<reference evidence="4 5" key="1">
    <citation type="submission" date="2019-08" db="EMBL/GenBank/DDBJ databases">
        <title>The genome of the soybean aphid Biotype 1, its phylome, world population structure and adaptation to the North American continent.</title>
        <authorList>
            <person name="Giordano R."/>
            <person name="Donthu R.K."/>
            <person name="Hernandez A.G."/>
            <person name="Wright C.L."/>
            <person name="Zimin A.V."/>
        </authorList>
    </citation>
    <scope>NUCLEOTIDE SEQUENCE [LARGE SCALE GENOMIC DNA]</scope>
    <source>
        <tissue evidence="4">Whole aphids</tissue>
    </source>
</reference>
<dbReference type="InterPro" id="IPR013087">
    <property type="entry name" value="Znf_C2H2_type"/>
</dbReference>
<dbReference type="Proteomes" id="UP000475862">
    <property type="component" value="Unassembled WGS sequence"/>
</dbReference>
<feature type="region of interest" description="Disordered" evidence="2">
    <location>
        <begin position="57"/>
        <end position="80"/>
    </location>
</feature>
<feature type="compositionally biased region" description="Polar residues" evidence="2">
    <location>
        <begin position="70"/>
        <end position="80"/>
    </location>
</feature>
<keyword evidence="1" id="KW-0862">Zinc</keyword>
<sequence length="201" mass="23060">MGTFECTLCARNYNLRSGLEGHVLNYHTRREKKIRRKLAEKKTTVDLGKVHSKSSCLALSKPRNVPPTNQPKTISSTNTNHLETPADLLLDMSEVLTNNTMYTFEAWLRQVEEENNTIMSTEQNGQLDTTISTTPSPELSDQHQNTSPSDHQFKLPEVPPLRRYRHPTFGLNNNDNYNFIDLRGDYVWADEAIWESNDYGC</sequence>
<keyword evidence="1" id="KW-0479">Metal-binding</keyword>
<evidence type="ECO:0000259" key="3">
    <source>
        <dbReference type="PROSITE" id="PS50157"/>
    </source>
</evidence>
<dbReference type="OrthoDB" id="6582320at2759"/>
<comment type="caution">
    <text evidence="4">The sequence shown here is derived from an EMBL/GenBank/DDBJ whole genome shotgun (WGS) entry which is preliminary data.</text>
</comment>
<evidence type="ECO:0000313" key="5">
    <source>
        <dbReference type="Proteomes" id="UP000475862"/>
    </source>
</evidence>
<dbReference type="EMBL" id="VYZN01000001">
    <property type="protein sequence ID" value="KAE9544767.1"/>
    <property type="molecule type" value="Genomic_DNA"/>
</dbReference>
<dbReference type="PROSITE" id="PS00028">
    <property type="entry name" value="ZINC_FINGER_C2H2_1"/>
    <property type="match status" value="1"/>
</dbReference>
<evidence type="ECO:0000256" key="2">
    <source>
        <dbReference type="SAM" id="MobiDB-lite"/>
    </source>
</evidence>
<organism evidence="4 5">
    <name type="scientific">Aphis glycines</name>
    <name type="common">Soybean aphid</name>
    <dbReference type="NCBI Taxonomy" id="307491"/>
    <lineage>
        <taxon>Eukaryota</taxon>
        <taxon>Metazoa</taxon>
        <taxon>Ecdysozoa</taxon>
        <taxon>Arthropoda</taxon>
        <taxon>Hexapoda</taxon>
        <taxon>Insecta</taxon>
        <taxon>Pterygota</taxon>
        <taxon>Neoptera</taxon>
        <taxon>Paraneoptera</taxon>
        <taxon>Hemiptera</taxon>
        <taxon>Sternorrhyncha</taxon>
        <taxon>Aphidomorpha</taxon>
        <taxon>Aphidoidea</taxon>
        <taxon>Aphididae</taxon>
        <taxon>Aphidini</taxon>
        <taxon>Aphis</taxon>
        <taxon>Aphis</taxon>
    </lineage>
</organism>
<dbReference type="PROSITE" id="PS50157">
    <property type="entry name" value="ZINC_FINGER_C2H2_2"/>
    <property type="match status" value="1"/>
</dbReference>
<dbReference type="AlphaFoldDB" id="A0A6G0U738"/>
<gene>
    <name evidence="4" type="ORF">AGLY_000309</name>
</gene>
<name>A0A6G0U738_APHGL</name>
<feature type="region of interest" description="Disordered" evidence="2">
    <location>
        <begin position="121"/>
        <end position="155"/>
    </location>
</feature>
<protein>
    <recommendedName>
        <fullName evidence="3">C2H2-type domain-containing protein</fullName>
    </recommendedName>
</protein>
<feature type="domain" description="C2H2-type" evidence="3">
    <location>
        <begin position="4"/>
        <end position="32"/>
    </location>
</feature>
<feature type="compositionally biased region" description="Polar residues" evidence="2">
    <location>
        <begin position="121"/>
        <end position="150"/>
    </location>
</feature>
<keyword evidence="1" id="KW-0863">Zinc-finger</keyword>
<proteinExistence type="predicted"/>
<accession>A0A6G0U738</accession>
<evidence type="ECO:0000256" key="1">
    <source>
        <dbReference type="PROSITE-ProRule" id="PRU00042"/>
    </source>
</evidence>